<evidence type="ECO:0000256" key="1">
    <source>
        <dbReference type="SAM" id="MobiDB-lite"/>
    </source>
</evidence>
<feature type="region of interest" description="Disordered" evidence="1">
    <location>
        <begin position="97"/>
        <end position="122"/>
    </location>
</feature>
<evidence type="ECO:0000259" key="2">
    <source>
        <dbReference type="Pfam" id="PF13391"/>
    </source>
</evidence>
<protein>
    <recommendedName>
        <fullName evidence="2">HNH nuclease domain-containing protein</fullName>
    </recommendedName>
</protein>
<feature type="compositionally biased region" description="Acidic residues" evidence="1">
    <location>
        <begin position="97"/>
        <end position="119"/>
    </location>
</feature>
<name>A0A8K0SIQ3_9HYPO</name>
<dbReference type="OrthoDB" id="2104739at2759"/>
<evidence type="ECO:0000313" key="3">
    <source>
        <dbReference type="EMBL" id="KAH7308671.1"/>
    </source>
</evidence>
<comment type="caution">
    <text evidence="3">The sequence shown here is derived from an EMBL/GenBank/DDBJ whole genome shotgun (WGS) entry which is preliminary data.</text>
</comment>
<feature type="domain" description="HNH nuclease" evidence="2">
    <location>
        <begin position="203"/>
        <end position="312"/>
    </location>
</feature>
<dbReference type="AlphaFoldDB" id="A0A8K0SIQ3"/>
<dbReference type="InterPro" id="IPR003615">
    <property type="entry name" value="HNH_nuc"/>
</dbReference>
<dbReference type="EMBL" id="JAGPNK010000015">
    <property type="protein sequence ID" value="KAH7308671.1"/>
    <property type="molecule type" value="Genomic_DNA"/>
</dbReference>
<dbReference type="Pfam" id="PF13391">
    <property type="entry name" value="HNH_2"/>
    <property type="match status" value="1"/>
</dbReference>
<organism evidence="3 4">
    <name type="scientific">Stachybotrys elegans</name>
    <dbReference type="NCBI Taxonomy" id="80388"/>
    <lineage>
        <taxon>Eukaryota</taxon>
        <taxon>Fungi</taxon>
        <taxon>Dikarya</taxon>
        <taxon>Ascomycota</taxon>
        <taxon>Pezizomycotina</taxon>
        <taxon>Sordariomycetes</taxon>
        <taxon>Hypocreomycetidae</taxon>
        <taxon>Hypocreales</taxon>
        <taxon>Stachybotryaceae</taxon>
        <taxon>Stachybotrys</taxon>
    </lineage>
</organism>
<dbReference type="Proteomes" id="UP000813444">
    <property type="component" value="Unassembled WGS sequence"/>
</dbReference>
<evidence type="ECO:0000313" key="4">
    <source>
        <dbReference type="Proteomes" id="UP000813444"/>
    </source>
</evidence>
<sequence length="649" mass="71569">MTPADVHYHQSSLRGIIDFSAQPPLASGLRLSASRRFYQIVNHFEASNSNSNSSNSNSNDGYNRVKLVRLTYEYARSEESKSNFLRAFFQFVGLPIDGDDGDEDRDENDGDEDSGDEDGDKIIDMSNVGLEAKLHLSLLNFADYLFDNFFLPLKASSGKTLQPSPTVHSAAQGTQPEGQFSDGEEARVAALRGSCLIRDRHCCVISRSFDAHEAMERFRRHGDDARDDNGIPFLGQSFALLEVAHILPHSLTRVNSNLQLDASKDAALAILNMFDSGAASLVQGTDIDRPRNAMTLTDTLRIFFGSFDIFFEPVDQQAHTYRIDAFLPPVLFGRVLPVVRTLHLTESQSIDPPSPRLLAIHSAIAHILHLSGAGHYINEILRDLEGHGVREDGSTKLDSFNTDSKESYDLNPDMFKGTPILFPQKMVWNTSRISGTSHLGPTKEEPMFTVQAPNSIVGHFRSVPETTLLSGSDKHSPAIASVLPKKGEKTYSSIIRIAPKSGDLDLGTLEIDMTADWTWFTKYKLTIPVRGRPDGARFEWRSREGEGAPAPSDGFGWGWRLVRTTGNSAADKRNAYTNKAEEIVAVSSPATKIKGSPTFCFVGSAARGELGEAFEIAAVMSFIRLHEREPRNQMVDEGGFDLTKWAPVG</sequence>
<feature type="compositionally biased region" description="Polar residues" evidence="1">
    <location>
        <begin position="161"/>
        <end position="178"/>
    </location>
</feature>
<feature type="region of interest" description="Disordered" evidence="1">
    <location>
        <begin position="161"/>
        <end position="184"/>
    </location>
</feature>
<accession>A0A8K0SIQ3</accession>
<reference evidence="3" key="1">
    <citation type="journal article" date="2021" name="Nat. Commun.">
        <title>Genetic determinants of endophytism in the Arabidopsis root mycobiome.</title>
        <authorList>
            <person name="Mesny F."/>
            <person name="Miyauchi S."/>
            <person name="Thiergart T."/>
            <person name="Pickel B."/>
            <person name="Atanasova L."/>
            <person name="Karlsson M."/>
            <person name="Huettel B."/>
            <person name="Barry K.W."/>
            <person name="Haridas S."/>
            <person name="Chen C."/>
            <person name="Bauer D."/>
            <person name="Andreopoulos W."/>
            <person name="Pangilinan J."/>
            <person name="LaButti K."/>
            <person name="Riley R."/>
            <person name="Lipzen A."/>
            <person name="Clum A."/>
            <person name="Drula E."/>
            <person name="Henrissat B."/>
            <person name="Kohler A."/>
            <person name="Grigoriev I.V."/>
            <person name="Martin F.M."/>
            <person name="Hacquard S."/>
        </authorList>
    </citation>
    <scope>NUCLEOTIDE SEQUENCE</scope>
    <source>
        <strain evidence="3">MPI-CAGE-CH-0235</strain>
    </source>
</reference>
<proteinExistence type="predicted"/>
<gene>
    <name evidence="3" type="ORF">B0I35DRAFT_515748</name>
</gene>
<keyword evidence="4" id="KW-1185">Reference proteome</keyword>